<dbReference type="AlphaFoldDB" id="A0A645DI31"/>
<dbReference type="PANTHER" id="PTHR43668">
    <property type="entry name" value="ALLANTOINASE"/>
    <property type="match status" value="1"/>
</dbReference>
<name>A0A645DI31_9ZZZZ</name>
<dbReference type="GO" id="GO:0006145">
    <property type="term" value="P:purine nucleobase catabolic process"/>
    <property type="evidence" value="ECO:0007669"/>
    <property type="project" value="TreeGrafter"/>
</dbReference>
<dbReference type="InterPro" id="IPR004722">
    <property type="entry name" value="DHOase"/>
</dbReference>
<dbReference type="PROSITE" id="PS00483">
    <property type="entry name" value="DIHYDROOROTASE_2"/>
    <property type="match status" value="1"/>
</dbReference>
<keyword evidence="2" id="KW-0479">Metal-binding</keyword>
<protein>
    <submittedName>
        <fullName evidence="6">Dihydroorotase</fullName>
        <ecNumber evidence="6">3.5.2.3</ecNumber>
    </submittedName>
</protein>
<dbReference type="EMBL" id="VSSQ01036467">
    <property type="protein sequence ID" value="MPM88959.1"/>
    <property type="molecule type" value="Genomic_DNA"/>
</dbReference>
<comment type="caution">
    <text evidence="6">The sequence shown here is derived from an EMBL/GenBank/DDBJ whole genome shotgun (WGS) entry which is preliminary data.</text>
</comment>
<dbReference type="GO" id="GO:0046872">
    <property type="term" value="F:metal ion binding"/>
    <property type="evidence" value="ECO:0007669"/>
    <property type="project" value="UniProtKB-KW"/>
</dbReference>
<dbReference type="GO" id="GO:0005737">
    <property type="term" value="C:cytoplasm"/>
    <property type="evidence" value="ECO:0007669"/>
    <property type="project" value="TreeGrafter"/>
</dbReference>
<evidence type="ECO:0000256" key="4">
    <source>
        <dbReference type="ARBA" id="ARBA00022975"/>
    </source>
</evidence>
<sequence length="332" mass="36280">MANTKPVVDNVQTLNYVNEKAKEACINVLQVGSITKSFRGKELTNFEELLENGAVGFSDDGIAIMDTDILYEAMKKAKELDVPISLHEEDSNFIDTAGVNDSEIAKKLGLKGGAKTCAEDIMVARDCMIALETGAKVSIQHISSGVAVETVRFAKSLGAKVYAEAAPHHFTLTEEDVLKHGSLAKMNPPLRTDKDKQTIIEGLKDNTIEIIATDHAPHNIEEKNREFAACPSGIIGLETSLALGITSLVKENHLSLISLLEKMTINPAKLYNLDRGYIKEGAIADILIFNPDEEWIVKDFDSKSSNSPFIGEKLLGKVKYTISEGKIVYTDK</sequence>
<evidence type="ECO:0000256" key="1">
    <source>
        <dbReference type="ARBA" id="ARBA00001947"/>
    </source>
</evidence>
<dbReference type="InterPro" id="IPR050138">
    <property type="entry name" value="DHOase/Allantoinase_Hydrolase"/>
</dbReference>
<dbReference type="Gene3D" id="3.20.20.140">
    <property type="entry name" value="Metal-dependent hydrolases"/>
    <property type="match status" value="1"/>
</dbReference>
<dbReference type="GO" id="GO:0004038">
    <property type="term" value="F:allantoinase activity"/>
    <property type="evidence" value="ECO:0007669"/>
    <property type="project" value="TreeGrafter"/>
</dbReference>
<dbReference type="GO" id="GO:0006221">
    <property type="term" value="P:pyrimidine nucleotide biosynthetic process"/>
    <property type="evidence" value="ECO:0007669"/>
    <property type="project" value="UniProtKB-KW"/>
</dbReference>
<dbReference type="InterPro" id="IPR024403">
    <property type="entry name" value="DHOase_cat"/>
</dbReference>
<evidence type="ECO:0000256" key="3">
    <source>
        <dbReference type="ARBA" id="ARBA00022801"/>
    </source>
</evidence>
<dbReference type="PANTHER" id="PTHR43668:SF2">
    <property type="entry name" value="ALLANTOINASE"/>
    <property type="match status" value="1"/>
</dbReference>
<dbReference type="InterPro" id="IPR011059">
    <property type="entry name" value="Metal-dep_hydrolase_composite"/>
</dbReference>
<evidence type="ECO:0000313" key="6">
    <source>
        <dbReference type="EMBL" id="MPM88959.1"/>
    </source>
</evidence>
<dbReference type="NCBIfam" id="TIGR00857">
    <property type="entry name" value="pyrC_multi"/>
    <property type="match status" value="1"/>
</dbReference>
<dbReference type="InterPro" id="IPR032466">
    <property type="entry name" value="Metal_Hydrolase"/>
</dbReference>
<feature type="domain" description="Dihydroorotase catalytic" evidence="5">
    <location>
        <begin position="1"/>
        <end position="144"/>
    </location>
</feature>
<dbReference type="InterPro" id="IPR002195">
    <property type="entry name" value="Dihydroorotase_CS"/>
</dbReference>
<gene>
    <name evidence="6" type="primary">pyrC_31</name>
    <name evidence="6" type="ORF">SDC9_136063</name>
</gene>
<dbReference type="SUPFAM" id="SSF51556">
    <property type="entry name" value="Metallo-dependent hydrolases"/>
    <property type="match status" value="1"/>
</dbReference>
<dbReference type="CDD" id="cd01317">
    <property type="entry name" value="DHOase_IIa"/>
    <property type="match status" value="1"/>
</dbReference>
<organism evidence="6">
    <name type="scientific">bioreactor metagenome</name>
    <dbReference type="NCBI Taxonomy" id="1076179"/>
    <lineage>
        <taxon>unclassified sequences</taxon>
        <taxon>metagenomes</taxon>
        <taxon>ecological metagenomes</taxon>
    </lineage>
</organism>
<proteinExistence type="predicted"/>
<evidence type="ECO:0000259" key="5">
    <source>
        <dbReference type="Pfam" id="PF12890"/>
    </source>
</evidence>
<reference evidence="6" key="1">
    <citation type="submission" date="2019-08" db="EMBL/GenBank/DDBJ databases">
        <authorList>
            <person name="Kucharzyk K."/>
            <person name="Murdoch R.W."/>
            <person name="Higgins S."/>
            <person name="Loffler F."/>
        </authorList>
    </citation>
    <scope>NUCLEOTIDE SEQUENCE</scope>
</reference>
<dbReference type="EC" id="3.5.2.3" evidence="6"/>
<dbReference type="Pfam" id="PF12890">
    <property type="entry name" value="DHOase"/>
    <property type="match status" value="1"/>
</dbReference>
<dbReference type="Gene3D" id="2.30.40.10">
    <property type="entry name" value="Urease, subunit C, domain 1"/>
    <property type="match status" value="1"/>
</dbReference>
<accession>A0A645DI31</accession>
<keyword evidence="4" id="KW-0665">Pyrimidine biosynthesis</keyword>
<dbReference type="GO" id="GO:0004151">
    <property type="term" value="F:dihydroorotase activity"/>
    <property type="evidence" value="ECO:0007669"/>
    <property type="project" value="UniProtKB-EC"/>
</dbReference>
<comment type="cofactor">
    <cofactor evidence="1">
        <name>Zn(2+)</name>
        <dbReference type="ChEBI" id="CHEBI:29105"/>
    </cofactor>
</comment>
<dbReference type="SUPFAM" id="SSF51338">
    <property type="entry name" value="Composite domain of metallo-dependent hydrolases"/>
    <property type="match status" value="1"/>
</dbReference>
<evidence type="ECO:0000256" key="2">
    <source>
        <dbReference type="ARBA" id="ARBA00022723"/>
    </source>
</evidence>
<keyword evidence="3 6" id="KW-0378">Hydrolase</keyword>